<keyword evidence="1" id="KW-0547">Nucleotide-binding</keyword>
<reference evidence="3" key="1">
    <citation type="submission" date="2022-04" db="EMBL/GenBank/DDBJ databases">
        <title>Carnegiea gigantea Genome sequencing and assembly v2.</title>
        <authorList>
            <person name="Copetti D."/>
            <person name="Sanderson M.J."/>
            <person name="Burquez A."/>
            <person name="Wojciechowski M.F."/>
        </authorList>
    </citation>
    <scope>NUCLEOTIDE SEQUENCE</scope>
    <source>
        <strain evidence="3">SGP5-SGP5p</strain>
        <tissue evidence="3">Aerial part</tissue>
    </source>
</reference>
<dbReference type="InterPro" id="IPR011009">
    <property type="entry name" value="Kinase-like_dom_sf"/>
</dbReference>
<gene>
    <name evidence="3" type="ORF">Cgig2_032110</name>
</gene>
<dbReference type="EMBL" id="JAKOGI010000408">
    <property type="protein sequence ID" value="KAJ8435523.1"/>
    <property type="molecule type" value="Genomic_DNA"/>
</dbReference>
<dbReference type="SUPFAM" id="SSF56112">
    <property type="entry name" value="Protein kinase-like (PK-like)"/>
    <property type="match status" value="1"/>
</dbReference>
<keyword evidence="2" id="KW-0067">ATP-binding</keyword>
<name>A0A9Q1QAX8_9CARY</name>
<keyword evidence="4" id="KW-1185">Reference proteome</keyword>
<dbReference type="AlphaFoldDB" id="A0A9Q1QAX8"/>
<dbReference type="Proteomes" id="UP001153076">
    <property type="component" value="Unassembled WGS sequence"/>
</dbReference>
<sequence length="155" mass="17381">MDSNFTTGPTRSAAVNSETGEEVAIKKVSKAFDNRIDAKRMLHEIKLLQHLNHDNSSSMSNCSKYTAVIDIWSVGCVLGEIMTRAPLFPGKDCVHQLRLIAEVGSYAEKPDSYKSWDFAYVINLCENAELICVSLPPSSFLFLFHKYSDSRELEV</sequence>
<protein>
    <recommendedName>
        <fullName evidence="5">Protein kinase domain-containing protein</fullName>
    </recommendedName>
</protein>
<evidence type="ECO:0000256" key="2">
    <source>
        <dbReference type="ARBA" id="ARBA00022840"/>
    </source>
</evidence>
<dbReference type="PANTHER" id="PTHR24055">
    <property type="entry name" value="MITOGEN-ACTIVATED PROTEIN KINASE"/>
    <property type="match status" value="1"/>
</dbReference>
<evidence type="ECO:0000313" key="4">
    <source>
        <dbReference type="Proteomes" id="UP001153076"/>
    </source>
</evidence>
<evidence type="ECO:0000313" key="3">
    <source>
        <dbReference type="EMBL" id="KAJ8435523.1"/>
    </source>
</evidence>
<comment type="caution">
    <text evidence="3">The sequence shown here is derived from an EMBL/GenBank/DDBJ whole genome shotgun (WGS) entry which is preliminary data.</text>
</comment>
<dbReference type="Gene3D" id="3.30.200.20">
    <property type="entry name" value="Phosphorylase Kinase, domain 1"/>
    <property type="match status" value="1"/>
</dbReference>
<proteinExistence type="predicted"/>
<organism evidence="3 4">
    <name type="scientific">Carnegiea gigantea</name>
    <dbReference type="NCBI Taxonomy" id="171969"/>
    <lineage>
        <taxon>Eukaryota</taxon>
        <taxon>Viridiplantae</taxon>
        <taxon>Streptophyta</taxon>
        <taxon>Embryophyta</taxon>
        <taxon>Tracheophyta</taxon>
        <taxon>Spermatophyta</taxon>
        <taxon>Magnoliopsida</taxon>
        <taxon>eudicotyledons</taxon>
        <taxon>Gunneridae</taxon>
        <taxon>Pentapetalae</taxon>
        <taxon>Caryophyllales</taxon>
        <taxon>Cactineae</taxon>
        <taxon>Cactaceae</taxon>
        <taxon>Cactoideae</taxon>
        <taxon>Echinocereeae</taxon>
        <taxon>Carnegiea</taxon>
    </lineage>
</organism>
<dbReference type="Gene3D" id="1.10.510.10">
    <property type="entry name" value="Transferase(Phosphotransferase) domain 1"/>
    <property type="match status" value="1"/>
</dbReference>
<dbReference type="GO" id="GO:0005524">
    <property type="term" value="F:ATP binding"/>
    <property type="evidence" value="ECO:0007669"/>
    <property type="project" value="UniProtKB-KW"/>
</dbReference>
<accession>A0A9Q1QAX8</accession>
<evidence type="ECO:0008006" key="5">
    <source>
        <dbReference type="Google" id="ProtNLM"/>
    </source>
</evidence>
<dbReference type="InterPro" id="IPR050117">
    <property type="entry name" value="MAPK"/>
</dbReference>
<evidence type="ECO:0000256" key="1">
    <source>
        <dbReference type="ARBA" id="ARBA00022741"/>
    </source>
</evidence>
<dbReference type="OrthoDB" id="192887at2759"/>